<dbReference type="HOGENOM" id="CLU_3364545_0_0_3"/>
<reference evidence="1 2" key="1">
    <citation type="submission" date="2012-06" db="EMBL/GenBank/DDBJ databases">
        <title>Finished chromosome of genome of Cylindrospermum stagnale PCC 7417.</title>
        <authorList>
            <consortium name="US DOE Joint Genome Institute"/>
            <person name="Gugger M."/>
            <person name="Coursin T."/>
            <person name="Rippka R."/>
            <person name="Tandeau De Marsac N."/>
            <person name="Huntemann M."/>
            <person name="Wei C.-L."/>
            <person name="Han J."/>
            <person name="Detter J.C."/>
            <person name="Han C."/>
            <person name="Tapia R."/>
            <person name="Chen A."/>
            <person name="Kyrpides N."/>
            <person name="Mavromatis K."/>
            <person name="Markowitz V."/>
            <person name="Szeto E."/>
            <person name="Ivanova N."/>
            <person name="Pagani I."/>
            <person name="Pati A."/>
            <person name="Goodwin L."/>
            <person name="Nordberg H.P."/>
            <person name="Cantor M.N."/>
            <person name="Hua S.X."/>
            <person name="Woyke T."/>
            <person name="Kerfeld C.A."/>
        </authorList>
    </citation>
    <scope>NUCLEOTIDE SEQUENCE [LARGE SCALE GENOMIC DNA]</scope>
    <source>
        <strain evidence="1 2">PCC 7417</strain>
    </source>
</reference>
<dbReference type="KEGG" id="csg:Cylst_2778"/>
<sequence length="35" mass="4146">MKALTFELFKMQIKFFIGILIHPREKPLVLVPLSF</sequence>
<accession>K9WX72</accession>
<dbReference type="Proteomes" id="UP000010475">
    <property type="component" value="Chromosome"/>
</dbReference>
<keyword evidence="2" id="KW-1185">Reference proteome</keyword>
<evidence type="ECO:0000313" key="1">
    <source>
        <dbReference type="EMBL" id="AFZ24975.1"/>
    </source>
</evidence>
<gene>
    <name evidence="1" type="ORF">Cylst_2778</name>
</gene>
<organism evidence="1 2">
    <name type="scientific">Cylindrospermum stagnale PCC 7417</name>
    <dbReference type="NCBI Taxonomy" id="56107"/>
    <lineage>
        <taxon>Bacteria</taxon>
        <taxon>Bacillati</taxon>
        <taxon>Cyanobacteriota</taxon>
        <taxon>Cyanophyceae</taxon>
        <taxon>Nostocales</taxon>
        <taxon>Nostocaceae</taxon>
        <taxon>Cylindrospermum</taxon>
    </lineage>
</organism>
<proteinExistence type="predicted"/>
<protein>
    <submittedName>
        <fullName evidence="1">Uncharacterized protein</fullName>
    </submittedName>
</protein>
<evidence type="ECO:0000313" key="2">
    <source>
        <dbReference type="Proteomes" id="UP000010475"/>
    </source>
</evidence>
<dbReference type="EMBL" id="CP003642">
    <property type="protein sequence ID" value="AFZ24975.1"/>
    <property type="molecule type" value="Genomic_DNA"/>
</dbReference>
<dbReference type="AlphaFoldDB" id="K9WX72"/>
<name>K9WX72_9NOST</name>